<keyword evidence="2" id="KW-1185">Reference proteome</keyword>
<dbReference type="RefSeq" id="WP_022606747.1">
    <property type="nucleotide sequence ID" value="NZ_ASSJ01000047.1"/>
</dbReference>
<evidence type="ECO:0000313" key="1">
    <source>
        <dbReference type="EMBL" id="ERN41634.1"/>
    </source>
</evidence>
<dbReference type="PROSITE" id="PS51257">
    <property type="entry name" value="PROKAR_LIPOPROTEIN"/>
    <property type="match status" value="1"/>
</dbReference>
<dbReference type="STRING" id="582515.KR51_00018610"/>
<protein>
    <recommendedName>
        <fullName evidence="3">DUF4352 domain-containing protein</fullName>
    </recommendedName>
</protein>
<accession>U5DM33</accession>
<proteinExistence type="predicted"/>
<reference evidence="1 2" key="1">
    <citation type="submission" date="2013-05" db="EMBL/GenBank/DDBJ databases">
        <title>Draft genome sequence of Rubidibacter lacunae KORDI 51-2.</title>
        <authorList>
            <person name="Choi D.H."/>
            <person name="Noh J.H."/>
            <person name="Kwon K.-K."/>
            <person name="Lee J.-H."/>
            <person name="Ryu J.-Y."/>
        </authorList>
    </citation>
    <scope>NUCLEOTIDE SEQUENCE [LARGE SCALE GENOMIC DNA]</scope>
    <source>
        <strain evidence="1 2">KORDI 51-2</strain>
    </source>
</reference>
<dbReference type="eggNOG" id="ENOG502ZFJQ">
    <property type="taxonomic scope" value="Bacteria"/>
</dbReference>
<gene>
    <name evidence="1" type="ORF">KR51_00018610</name>
</gene>
<dbReference type="InParanoid" id="U5DM33"/>
<organism evidence="1 2">
    <name type="scientific">Rubidibacter lacunae KORDI 51-2</name>
    <dbReference type="NCBI Taxonomy" id="582515"/>
    <lineage>
        <taxon>Bacteria</taxon>
        <taxon>Bacillati</taxon>
        <taxon>Cyanobacteriota</taxon>
        <taxon>Cyanophyceae</taxon>
        <taxon>Oscillatoriophycideae</taxon>
        <taxon>Chroococcales</taxon>
        <taxon>Aphanothecaceae</taxon>
        <taxon>Rubidibacter</taxon>
    </lineage>
</organism>
<evidence type="ECO:0008006" key="3">
    <source>
        <dbReference type="Google" id="ProtNLM"/>
    </source>
</evidence>
<dbReference type="EMBL" id="ASSJ01000047">
    <property type="protein sequence ID" value="ERN41634.1"/>
    <property type="molecule type" value="Genomic_DNA"/>
</dbReference>
<evidence type="ECO:0000313" key="2">
    <source>
        <dbReference type="Proteomes" id="UP000016960"/>
    </source>
</evidence>
<dbReference type="AlphaFoldDB" id="U5DM33"/>
<dbReference type="OrthoDB" id="467587at2"/>
<comment type="caution">
    <text evidence="1">The sequence shown here is derived from an EMBL/GenBank/DDBJ whole genome shotgun (WGS) entry which is preliminary data.</text>
</comment>
<name>U5DM33_9CHRO</name>
<sequence length="227" mass="23950">MRLTSTFAFTLLLLATALGLGIACGLQGYKMGFQALSGVRQPEQRPTKRLLDRQETVRSDRAMTVVSENEILERVAAMTASPKPAPAAPTATEVKSIAASDTSLKPDAITAQPVFPVSADAAGITLAVTGTERRGDTLFLTVQLTNTSDREVDFAYSTLDVRTSDGRALSAVTSGLPSTLPPTGETYSGTLEIPTLLLDDARAISLVLGSYPDRALLLELASVPVAR</sequence>
<dbReference type="Proteomes" id="UP000016960">
    <property type="component" value="Unassembled WGS sequence"/>
</dbReference>